<sequence length="45" mass="5266">MKKNYNSPDYDNSVDAIDEMCKEVREGDEELIIKLLGFMPKTKEK</sequence>
<organism evidence="1">
    <name type="scientific">viral metagenome</name>
    <dbReference type="NCBI Taxonomy" id="1070528"/>
    <lineage>
        <taxon>unclassified sequences</taxon>
        <taxon>metagenomes</taxon>
        <taxon>organismal metagenomes</taxon>
    </lineage>
</organism>
<protein>
    <submittedName>
        <fullName evidence="1">Uncharacterized protein</fullName>
    </submittedName>
</protein>
<gene>
    <name evidence="1" type="ORF">TM448B00894_0015</name>
</gene>
<dbReference type="EMBL" id="MT144670">
    <property type="protein sequence ID" value="QJH97019.1"/>
    <property type="molecule type" value="Genomic_DNA"/>
</dbReference>
<reference evidence="1" key="1">
    <citation type="submission" date="2020-03" db="EMBL/GenBank/DDBJ databases">
        <title>The deep terrestrial virosphere.</title>
        <authorList>
            <person name="Holmfeldt K."/>
            <person name="Nilsson E."/>
            <person name="Simone D."/>
            <person name="Lopez-Fernandez M."/>
            <person name="Wu X."/>
            <person name="de Brujin I."/>
            <person name="Lundin D."/>
            <person name="Andersson A."/>
            <person name="Bertilsson S."/>
            <person name="Dopson M."/>
        </authorList>
    </citation>
    <scope>NUCLEOTIDE SEQUENCE</scope>
    <source>
        <strain evidence="1">TM448B00894</strain>
    </source>
</reference>
<evidence type="ECO:0000313" key="1">
    <source>
        <dbReference type="EMBL" id="QJH97019.1"/>
    </source>
</evidence>
<dbReference type="AlphaFoldDB" id="A0A6M3XGY7"/>
<name>A0A6M3XGY7_9ZZZZ</name>
<proteinExistence type="predicted"/>
<accession>A0A6M3XGY7</accession>